<dbReference type="RefSeq" id="WP_289959909.1">
    <property type="nucleotide sequence ID" value="NZ_JAUEMJ010000014.1"/>
</dbReference>
<feature type="transmembrane region" description="Helical" evidence="1">
    <location>
        <begin position="89"/>
        <end position="110"/>
    </location>
</feature>
<reference evidence="2" key="1">
    <citation type="submission" date="2023-06" db="EMBL/GenBank/DDBJ databases">
        <title>Gycomyces niveus sp.nov., a novel actinomycete isolated from soil in Shouguang.</title>
        <authorList>
            <person name="Yang X."/>
            <person name="Zhao J."/>
        </authorList>
    </citation>
    <scope>NUCLEOTIDE SEQUENCE</scope>
    <source>
        <strain evidence="2">NEAU C2</strain>
    </source>
</reference>
<dbReference type="EMBL" id="JAUEMJ010000014">
    <property type="protein sequence ID" value="MDN3243506.1"/>
    <property type="molecule type" value="Genomic_DNA"/>
</dbReference>
<evidence type="ECO:0000256" key="1">
    <source>
        <dbReference type="SAM" id="Phobius"/>
    </source>
</evidence>
<dbReference type="Proteomes" id="UP001171902">
    <property type="component" value="Unassembled WGS sequence"/>
</dbReference>
<comment type="caution">
    <text evidence="2">The sequence shown here is derived from an EMBL/GenBank/DDBJ whole genome shotgun (WGS) entry which is preliminary data.</text>
</comment>
<evidence type="ECO:0000313" key="2">
    <source>
        <dbReference type="EMBL" id="MDN3243506.1"/>
    </source>
</evidence>
<keyword evidence="1" id="KW-0472">Membrane</keyword>
<evidence type="ECO:0000313" key="3">
    <source>
        <dbReference type="Proteomes" id="UP001171902"/>
    </source>
</evidence>
<keyword evidence="3" id="KW-1185">Reference proteome</keyword>
<protein>
    <recommendedName>
        <fullName evidence="4">DUF2269 domain-containing protein</fullName>
    </recommendedName>
</protein>
<organism evidence="2 3">
    <name type="scientific">Glycomyces tritici</name>
    <dbReference type="NCBI Taxonomy" id="2665176"/>
    <lineage>
        <taxon>Bacteria</taxon>
        <taxon>Bacillati</taxon>
        <taxon>Actinomycetota</taxon>
        <taxon>Actinomycetes</taxon>
        <taxon>Glycomycetales</taxon>
        <taxon>Glycomycetaceae</taxon>
        <taxon>Glycomyces</taxon>
    </lineage>
</organism>
<feature type="transmembrane region" description="Helical" evidence="1">
    <location>
        <begin position="51"/>
        <end position="77"/>
    </location>
</feature>
<name>A0ABT7YXY7_9ACTN</name>
<gene>
    <name evidence="2" type="ORF">QWI33_27585</name>
</gene>
<feature type="transmembrane region" description="Helical" evidence="1">
    <location>
        <begin position="12"/>
        <end position="39"/>
    </location>
</feature>
<keyword evidence="1" id="KW-0812">Transmembrane</keyword>
<feature type="transmembrane region" description="Helical" evidence="1">
    <location>
        <begin position="130"/>
        <end position="149"/>
    </location>
</feature>
<accession>A0ABT7YXY7</accession>
<proteinExistence type="predicted"/>
<evidence type="ECO:0008006" key="4">
    <source>
        <dbReference type="Google" id="ProtNLM"/>
    </source>
</evidence>
<keyword evidence="1" id="KW-1133">Transmembrane helix</keyword>
<sequence>MFKLRRPAYRAFVIVHVVSSVAWLGLSLCLLVLGVWAVGAGDPAGQYAAGTAMSVLAGALAVPLGATALVSGVVLMLGTKWTVAYTWVLVKLVATAITFALTVLLLRPGLAAMAASLDPERLQVLDDQVLAAPIVSSSVYLGAVVLSYVKPWGRRGAARVPGRVPVPARSGR</sequence>